<accession>A0A9N7YV58</accession>
<dbReference type="Proteomes" id="UP001153269">
    <property type="component" value="Unassembled WGS sequence"/>
</dbReference>
<dbReference type="EMBL" id="CADEAL010002201">
    <property type="protein sequence ID" value="CAB1438722.1"/>
    <property type="molecule type" value="Genomic_DNA"/>
</dbReference>
<gene>
    <name evidence="1" type="ORF">PLEPLA_LOCUS26615</name>
</gene>
<proteinExistence type="predicted"/>
<protein>
    <submittedName>
        <fullName evidence="1">Uncharacterized protein</fullName>
    </submittedName>
</protein>
<sequence>MPALPKITVVLLQEIEDLPQEMAYLFLRIETLPLVKEVVLRLDIKALRKEVVVVPREKLAPPRATVVFCL</sequence>
<evidence type="ECO:0000313" key="1">
    <source>
        <dbReference type="EMBL" id="CAB1438722.1"/>
    </source>
</evidence>
<dbReference type="AlphaFoldDB" id="A0A9N7YV58"/>
<comment type="caution">
    <text evidence="1">The sequence shown here is derived from an EMBL/GenBank/DDBJ whole genome shotgun (WGS) entry which is preliminary data.</text>
</comment>
<reference evidence="1" key="1">
    <citation type="submission" date="2020-03" db="EMBL/GenBank/DDBJ databases">
        <authorList>
            <person name="Weist P."/>
        </authorList>
    </citation>
    <scope>NUCLEOTIDE SEQUENCE</scope>
</reference>
<evidence type="ECO:0000313" key="2">
    <source>
        <dbReference type="Proteomes" id="UP001153269"/>
    </source>
</evidence>
<keyword evidence="2" id="KW-1185">Reference proteome</keyword>
<organism evidence="1 2">
    <name type="scientific">Pleuronectes platessa</name>
    <name type="common">European plaice</name>
    <dbReference type="NCBI Taxonomy" id="8262"/>
    <lineage>
        <taxon>Eukaryota</taxon>
        <taxon>Metazoa</taxon>
        <taxon>Chordata</taxon>
        <taxon>Craniata</taxon>
        <taxon>Vertebrata</taxon>
        <taxon>Euteleostomi</taxon>
        <taxon>Actinopterygii</taxon>
        <taxon>Neopterygii</taxon>
        <taxon>Teleostei</taxon>
        <taxon>Neoteleostei</taxon>
        <taxon>Acanthomorphata</taxon>
        <taxon>Carangaria</taxon>
        <taxon>Pleuronectiformes</taxon>
        <taxon>Pleuronectoidei</taxon>
        <taxon>Pleuronectidae</taxon>
        <taxon>Pleuronectes</taxon>
    </lineage>
</organism>
<name>A0A9N7YV58_PLEPL</name>